<dbReference type="PANTHER" id="PTHR43840">
    <property type="entry name" value="MITOCHONDRIAL METAL TRANSPORTER 1-RELATED"/>
    <property type="match status" value="1"/>
</dbReference>
<dbReference type="NCBIfam" id="TIGR01297">
    <property type="entry name" value="CDF"/>
    <property type="match status" value="1"/>
</dbReference>
<evidence type="ECO:0000313" key="11">
    <source>
        <dbReference type="Proteomes" id="UP000009173"/>
    </source>
</evidence>
<keyword evidence="3" id="KW-0813">Transport</keyword>
<protein>
    <submittedName>
        <fullName evidence="10">Cation diffusion facilitator family transporter</fullName>
    </submittedName>
</protein>
<dbReference type="AlphaFoldDB" id="A0A0H3AAZ6"/>
<dbReference type="InterPro" id="IPR027469">
    <property type="entry name" value="Cation_efflux_TMD_sf"/>
</dbReference>
<dbReference type="GO" id="GO:0015341">
    <property type="term" value="F:zinc efflux antiporter activity"/>
    <property type="evidence" value="ECO:0007669"/>
    <property type="project" value="TreeGrafter"/>
</dbReference>
<feature type="transmembrane region" description="Helical" evidence="7">
    <location>
        <begin position="42"/>
        <end position="59"/>
    </location>
</feature>
<evidence type="ECO:0000256" key="4">
    <source>
        <dbReference type="ARBA" id="ARBA00022692"/>
    </source>
</evidence>
<dbReference type="InterPro" id="IPR002524">
    <property type="entry name" value="Cation_efflux"/>
</dbReference>
<feature type="domain" description="Cation efflux protein cytoplasmic" evidence="9">
    <location>
        <begin position="212"/>
        <end position="285"/>
    </location>
</feature>
<dbReference type="InterPro" id="IPR050291">
    <property type="entry name" value="CDF_Transporter"/>
</dbReference>
<dbReference type="Pfam" id="PF16916">
    <property type="entry name" value="ZT_dimer"/>
    <property type="match status" value="1"/>
</dbReference>
<dbReference type="GO" id="GO:0006882">
    <property type="term" value="P:intracellular zinc ion homeostasis"/>
    <property type="evidence" value="ECO:0007669"/>
    <property type="project" value="TreeGrafter"/>
</dbReference>
<dbReference type="GO" id="GO:0015093">
    <property type="term" value="F:ferrous iron transmembrane transporter activity"/>
    <property type="evidence" value="ECO:0007669"/>
    <property type="project" value="TreeGrafter"/>
</dbReference>
<name>A0A0H3AAZ6_NITV4</name>
<dbReference type="HOGENOM" id="CLU_013430_3_0_7"/>
<evidence type="ECO:0000259" key="8">
    <source>
        <dbReference type="Pfam" id="PF01545"/>
    </source>
</evidence>
<evidence type="ECO:0000256" key="2">
    <source>
        <dbReference type="ARBA" id="ARBA00008114"/>
    </source>
</evidence>
<dbReference type="Proteomes" id="UP000009173">
    <property type="component" value="Chromosome"/>
</dbReference>
<dbReference type="EMBL" id="CP000527">
    <property type="protein sequence ID" value="ABM29815.1"/>
    <property type="molecule type" value="Genomic_DNA"/>
</dbReference>
<feature type="transmembrane region" description="Helical" evidence="7">
    <location>
        <begin position="153"/>
        <end position="171"/>
    </location>
</feature>
<evidence type="ECO:0000256" key="3">
    <source>
        <dbReference type="ARBA" id="ARBA00022448"/>
    </source>
</evidence>
<accession>A0A0H3AAZ6</accession>
<dbReference type="PANTHER" id="PTHR43840:SF15">
    <property type="entry name" value="MITOCHONDRIAL METAL TRANSPORTER 1-RELATED"/>
    <property type="match status" value="1"/>
</dbReference>
<sequence>MMSEQRRAIALSLVCGVCILVLKMLAYLVTDSAALMSDAFESIVNVVASAFTMWTLYVAQTPPDRRHPYGHGRVEFFAVFFEGALVIVAALGIIVAAAPRIIEPRAMVQLDIGLGLSVVASAINLVLGLYLIRVGRREDRLALVADGKHIMTDVYTTGGVLAGLLLVHATGWLWLDGAIACVVALHILGAGYGLVREAVRGLMNERDEKLLLRIEDVLRRHEQDDGIATHDIRAWRSGRDIHVDLHLVLPRHMTMEQAQARATVVEDILRGQIPHVVEVLVRAEACDEAQCSACRHAGRCHER</sequence>
<dbReference type="Gene3D" id="1.20.1510.10">
    <property type="entry name" value="Cation efflux protein transmembrane domain"/>
    <property type="match status" value="1"/>
</dbReference>
<feature type="transmembrane region" description="Helical" evidence="7">
    <location>
        <begin position="79"/>
        <end position="102"/>
    </location>
</feature>
<proteinExistence type="inferred from homology"/>
<feature type="transmembrane region" description="Helical" evidence="7">
    <location>
        <begin position="177"/>
        <end position="195"/>
    </location>
</feature>
<evidence type="ECO:0000256" key="5">
    <source>
        <dbReference type="ARBA" id="ARBA00022989"/>
    </source>
</evidence>
<dbReference type="SUPFAM" id="SSF161111">
    <property type="entry name" value="Cation efflux protein transmembrane domain-like"/>
    <property type="match status" value="1"/>
</dbReference>
<feature type="transmembrane region" description="Helical" evidence="7">
    <location>
        <begin position="9"/>
        <end position="30"/>
    </location>
</feature>
<reference evidence="11" key="1">
    <citation type="journal article" date="2009" name="Environ. Microbiol.">
        <title>Contribution of mobile genetic elements to Desulfovibrio vulgaris genome plasticity.</title>
        <authorList>
            <person name="Walker C.B."/>
            <person name="Stolyar S."/>
            <person name="Chivian D."/>
            <person name="Pinel N."/>
            <person name="Gabster J.A."/>
            <person name="Dehal P.S."/>
            <person name="He Z."/>
            <person name="Yang Z.K."/>
            <person name="Yen H.C."/>
            <person name="Zhou J."/>
            <person name="Wall J.D."/>
            <person name="Hazen T.C."/>
            <person name="Arkin A.P."/>
            <person name="Stahl D.A."/>
        </authorList>
    </citation>
    <scope>NUCLEOTIDE SEQUENCE [LARGE SCALE GENOMIC DNA]</scope>
    <source>
        <strain evidence="11">DP4</strain>
    </source>
</reference>
<comment type="subcellular location">
    <subcellularLocation>
        <location evidence="1">Membrane</location>
        <topology evidence="1">Multi-pass membrane protein</topology>
    </subcellularLocation>
</comment>
<dbReference type="SUPFAM" id="SSF160240">
    <property type="entry name" value="Cation efflux protein cytoplasmic domain-like"/>
    <property type="match status" value="1"/>
</dbReference>
<evidence type="ECO:0000259" key="9">
    <source>
        <dbReference type="Pfam" id="PF16916"/>
    </source>
</evidence>
<dbReference type="KEGG" id="dvl:Dvul_2804"/>
<evidence type="ECO:0000256" key="7">
    <source>
        <dbReference type="SAM" id="Phobius"/>
    </source>
</evidence>
<comment type="similarity">
    <text evidence="2">Belongs to the cation diffusion facilitator (CDF) transporter (TC 2.A.4) family.</text>
</comment>
<dbReference type="Gene3D" id="3.30.70.1350">
    <property type="entry name" value="Cation efflux protein, cytoplasmic domain"/>
    <property type="match status" value="1"/>
</dbReference>
<evidence type="ECO:0000256" key="1">
    <source>
        <dbReference type="ARBA" id="ARBA00004141"/>
    </source>
</evidence>
<dbReference type="GO" id="GO:0015086">
    <property type="term" value="F:cadmium ion transmembrane transporter activity"/>
    <property type="evidence" value="ECO:0007669"/>
    <property type="project" value="TreeGrafter"/>
</dbReference>
<dbReference type="GO" id="GO:0005886">
    <property type="term" value="C:plasma membrane"/>
    <property type="evidence" value="ECO:0007669"/>
    <property type="project" value="TreeGrafter"/>
</dbReference>
<feature type="transmembrane region" description="Helical" evidence="7">
    <location>
        <begin position="114"/>
        <end position="132"/>
    </location>
</feature>
<dbReference type="InterPro" id="IPR058533">
    <property type="entry name" value="Cation_efflux_TM"/>
</dbReference>
<keyword evidence="5 7" id="KW-1133">Transmembrane helix</keyword>
<dbReference type="InterPro" id="IPR027470">
    <property type="entry name" value="Cation_efflux_CTD"/>
</dbReference>
<evidence type="ECO:0000313" key="10">
    <source>
        <dbReference type="EMBL" id="ABM29815.1"/>
    </source>
</evidence>
<keyword evidence="4 7" id="KW-0812">Transmembrane</keyword>
<dbReference type="Pfam" id="PF01545">
    <property type="entry name" value="Cation_efflux"/>
    <property type="match status" value="1"/>
</dbReference>
<dbReference type="InterPro" id="IPR036837">
    <property type="entry name" value="Cation_efflux_CTD_sf"/>
</dbReference>
<dbReference type="RefSeq" id="WP_011793101.1">
    <property type="nucleotide sequence ID" value="NC_008751.1"/>
</dbReference>
<feature type="domain" description="Cation efflux protein transmembrane" evidence="8">
    <location>
        <begin position="11"/>
        <end position="203"/>
    </location>
</feature>
<keyword evidence="6 7" id="KW-0472">Membrane</keyword>
<gene>
    <name evidence="10" type="ordered locus">Dvul_2804</name>
</gene>
<evidence type="ECO:0000256" key="6">
    <source>
        <dbReference type="ARBA" id="ARBA00023136"/>
    </source>
</evidence>
<organism evidence="10 11">
    <name type="scientific">Nitratidesulfovibrio vulgaris (strain DP4)</name>
    <name type="common">Desulfovibrio vulgaris</name>
    <dbReference type="NCBI Taxonomy" id="391774"/>
    <lineage>
        <taxon>Bacteria</taxon>
        <taxon>Pseudomonadati</taxon>
        <taxon>Thermodesulfobacteriota</taxon>
        <taxon>Desulfovibrionia</taxon>
        <taxon>Desulfovibrionales</taxon>
        <taxon>Desulfovibrionaceae</taxon>
        <taxon>Nitratidesulfovibrio</taxon>
    </lineage>
</organism>